<gene>
    <name evidence="3" type="ORF">QNH46_21395</name>
</gene>
<dbReference type="KEGG" id="pwn:QNH46_21395"/>
<dbReference type="Pfam" id="PF13453">
    <property type="entry name" value="Zn_ribbon_TFIIB"/>
    <property type="match status" value="1"/>
</dbReference>
<dbReference type="Proteomes" id="UP001177943">
    <property type="component" value="Chromosome"/>
</dbReference>
<evidence type="ECO:0000256" key="1">
    <source>
        <dbReference type="SAM" id="MobiDB-lite"/>
    </source>
</evidence>
<organism evidence="3 4">
    <name type="scientific">Paenibacillus woosongensis</name>
    <dbReference type="NCBI Taxonomy" id="307580"/>
    <lineage>
        <taxon>Bacteria</taxon>
        <taxon>Bacillati</taxon>
        <taxon>Bacillota</taxon>
        <taxon>Bacilli</taxon>
        <taxon>Bacillales</taxon>
        <taxon>Paenibacillaceae</taxon>
        <taxon>Paenibacillus</taxon>
    </lineage>
</organism>
<accession>A0AA95L0N7</accession>
<name>A0AA95L0N7_9BACL</name>
<reference evidence="3" key="1">
    <citation type="submission" date="2023-05" db="EMBL/GenBank/DDBJ databases">
        <title>Comparative genomics of Bacillaceae isolates and their secondary metabolite potential.</title>
        <authorList>
            <person name="Song L."/>
            <person name="Nielsen L.J."/>
            <person name="Mohite O."/>
            <person name="Xu X."/>
            <person name="Weber T."/>
            <person name="Kovacs A.T."/>
        </authorList>
    </citation>
    <scope>NUCLEOTIDE SEQUENCE</scope>
    <source>
        <strain evidence="3">B2_4</strain>
    </source>
</reference>
<protein>
    <submittedName>
        <fullName evidence="3">Zf-TFIIB domain-containing protein</fullName>
    </submittedName>
</protein>
<dbReference type="RefSeq" id="WP_283925942.1">
    <property type="nucleotide sequence ID" value="NZ_CP126084.1"/>
</dbReference>
<evidence type="ECO:0000313" key="3">
    <source>
        <dbReference type="EMBL" id="WHX48579.1"/>
    </source>
</evidence>
<dbReference type="AlphaFoldDB" id="A0AA95L0N7"/>
<feature type="region of interest" description="Disordered" evidence="1">
    <location>
        <begin position="65"/>
        <end position="121"/>
    </location>
</feature>
<evidence type="ECO:0000313" key="4">
    <source>
        <dbReference type="Proteomes" id="UP001177943"/>
    </source>
</evidence>
<sequence length="141" mass="16030">MKCPVCNDVRMREIEKDGVMIDVCPDCKGVWLDRGELEKLLGEIRELRPAFDEWYESREGGQAYRQGDERYCQPGPESSYNPGFDPGAPRPGSQPGYGSKAPQQGYDPRYGNPYGGGKYHKDHYKYKKKKSVLDVLGDLFD</sequence>
<proteinExistence type="predicted"/>
<dbReference type="EMBL" id="CP126084">
    <property type="protein sequence ID" value="WHX48579.1"/>
    <property type="molecule type" value="Genomic_DNA"/>
</dbReference>
<dbReference type="InterPro" id="IPR027392">
    <property type="entry name" value="TF_Znf"/>
</dbReference>
<feature type="domain" description="Transcription factor zinc-finger" evidence="2">
    <location>
        <begin position="2"/>
        <end position="41"/>
    </location>
</feature>
<evidence type="ECO:0000259" key="2">
    <source>
        <dbReference type="Pfam" id="PF13453"/>
    </source>
</evidence>